<dbReference type="FunFam" id="3.30.499.10:FF:000009">
    <property type="entry name" value="Aconitate hydratase"/>
    <property type="match status" value="1"/>
</dbReference>
<dbReference type="Gene3D" id="3.20.19.10">
    <property type="entry name" value="Aconitase, domain 4"/>
    <property type="match status" value="1"/>
</dbReference>
<evidence type="ECO:0000256" key="8">
    <source>
        <dbReference type="ARBA" id="ARBA00023014"/>
    </source>
</evidence>
<protein>
    <recommendedName>
        <fullName evidence="11">Aconitate hydratase</fullName>
        <shortName evidence="11">Aconitase</shortName>
        <ecNumber evidence="11">4.2.1.3</ecNumber>
    </recommendedName>
</protein>
<name>A0A1I4DEK7_9ACTN</name>
<dbReference type="GO" id="GO:0003994">
    <property type="term" value="F:aconitate hydratase activity"/>
    <property type="evidence" value="ECO:0007669"/>
    <property type="project" value="UniProtKB-EC"/>
</dbReference>
<dbReference type="InterPro" id="IPR015931">
    <property type="entry name" value="Acnase/IPM_dHydase_lsu_aba_1/3"/>
</dbReference>
<dbReference type="PROSITE" id="PS01244">
    <property type="entry name" value="ACONITASE_2"/>
    <property type="match status" value="1"/>
</dbReference>
<sequence length="907" mass="97265">MSANSFDARSTLQVGDESYEIFRLDKVEGSARLPYSLKVLLENLLRTEDGANITADHIRALGGWDASAQPSQEIQFTPARVIMQDFTGVPCVVDLATMREAVKELGGDPAKINPLAPAELVIDHSVIADKFGTPESFAQNVELEYGRNRERYQFLRWGQTAFDEFKVVPPGTGIVHQVNIEHLARTVMVRGGQAYPDTLVGTDSHTTMVNGLGVLGWGVGGIEAEAAMLGQPVSMLIPRVVGFKLTGELPTGTTATDLVLTITEMLRKHGVVGKFVEFYGEGVSAVPLANRATIGNMSPEFGSTAAMFPIDGETISYLRLTGRSEQQLALVEAYAKEQGLWLDPAAEPDFSEKLELDLSTVVPSIAGPKRPQDRIVLADAKNQFLQDVRNYVKDGGDVDEASKESFPASDAPAISNGAPAAKVKVTAPDGTEYELDHGAVTVAAITSCTNTSNPYVMVAAALVAKKAVEKGLTRKPWVKTTLAPGSKVVMDYYDRAGLTPYLDKMGFNLVGYGCTTCIGNSGPLPEEVSKAVNEHDLAVVSVLSGNRNFEGRINPDVKMNYLASPPLVVAYAIAGSMKTDITTEALGTDSDGHPVFLKDIWPSEQEVEEVVASAIGQEMFGSSYADVFAGDAQWQALPVPTGDTFEWDPQSTYVRKPPYFEGMGMDPEPVQDISGARVLAKLGDSVTTDHISPAGAIKADTPAGKYLTEHGVERRDFNSYGSRRGNHEVMIRGTFANIRLRNQIAPGTEGGYTRDFTVDGGPVSFIYDASQNYQAAGIPLVVLAGKEYGSGSSRDWAAKGTALLGVKAVIAESYERIHRSNLIGMGVLPLQFPEGQSAESLGLTGEETFSVSGITALNEGGIPGTVKVTTDTGVEFDATVRIDTPGEADYYRNGGIMQYVLRSLIRG</sequence>
<dbReference type="NCBIfam" id="NF006757">
    <property type="entry name" value="PRK09277.1"/>
    <property type="match status" value="1"/>
</dbReference>
<dbReference type="NCBIfam" id="NF009520">
    <property type="entry name" value="PRK12881.1"/>
    <property type="match status" value="1"/>
</dbReference>
<evidence type="ECO:0000259" key="13">
    <source>
        <dbReference type="Pfam" id="PF00694"/>
    </source>
</evidence>
<dbReference type="NCBIfam" id="TIGR01341">
    <property type="entry name" value="aconitase_1"/>
    <property type="match status" value="1"/>
</dbReference>
<dbReference type="InterPro" id="IPR001030">
    <property type="entry name" value="Acoase/IPM_deHydtase_lsu_aba"/>
</dbReference>
<organism evidence="14 15">
    <name type="scientific">Streptomyces pini</name>
    <dbReference type="NCBI Taxonomy" id="1520580"/>
    <lineage>
        <taxon>Bacteria</taxon>
        <taxon>Bacillati</taxon>
        <taxon>Actinomycetota</taxon>
        <taxon>Actinomycetes</taxon>
        <taxon>Kitasatosporales</taxon>
        <taxon>Streptomycetaceae</taxon>
        <taxon>Streptomyces</taxon>
    </lineage>
</organism>
<keyword evidence="4" id="KW-0816">Tricarboxylic acid cycle</keyword>
<comment type="cofactor">
    <cofactor evidence="1">
        <name>[4Fe-4S] cluster</name>
        <dbReference type="ChEBI" id="CHEBI:49883"/>
    </cofactor>
</comment>
<evidence type="ECO:0000259" key="12">
    <source>
        <dbReference type="Pfam" id="PF00330"/>
    </source>
</evidence>
<dbReference type="EMBL" id="FOSG01000010">
    <property type="protein sequence ID" value="SFK91892.1"/>
    <property type="molecule type" value="Genomic_DNA"/>
</dbReference>
<evidence type="ECO:0000256" key="1">
    <source>
        <dbReference type="ARBA" id="ARBA00001966"/>
    </source>
</evidence>
<dbReference type="InterPro" id="IPR018136">
    <property type="entry name" value="Aconitase_4Fe-4S_BS"/>
</dbReference>
<dbReference type="UniPathway" id="UPA00223">
    <property type="reaction ID" value="UER00718"/>
</dbReference>
<accession>A0A1I4DEK7</accession>
<dbReference type="Proteomes" id="UP000198928">
    <property type="component" value="Unassembled WGS sequence"/>
</dbReference>
<evidence type="ECO:0000256" key="2">
    <source>
        <dbReference type="ARBA" id="ARBA00004717"/>
    </source>
</evidence>
<dbReference type="GO" id="GO:0006099">
    <property type="term" value="P:tricarboxylic acid cycle"/>
    <property type="evidence" value="ECO:0007669"/>
    <property type="project" value="UniProtKB-UniPathway"/>
</dbReference>
<keyword evidence="15" id="KW-1185">Reference proteome</keyword>
<evidence type="ECO:0000256" key="11">
    <source>
        <dbReference type="RuleBase" id="RU361275"/>
    </source>
</evidence>
<dbReference type="InterPro" id="IPR000573">
    <property type="entry name" value="AconitaseA/IPMdHydase_ssu_swvl"/>
</dbReference>
<keyword evidence="7 11" id="KW-0408">Iron</keyword>
<comment type="pathway">
    <text evidence="2">Carbohydrate metabolism; tricarboxylic acid cycle; isocitrate from oxaloacetate: step 2/2.</text>
</comment>
<evidence type="ECO:0000313" key="15">
    <source>
        <dbReference type="Proteomes" id="UP000198928"/>
    </source>
</evidence>
<evidence type="ECO:0000256" key="10">
    <source>
        <dbReference type="ARBA" id="ARBA00023501"/>
    </source>
</evidence>
<evidence type="ECO:0000256" key="3">
    <source>
        <dbReference type="ARBA" id="ARBA00007185"/>
    </source>
</evidence>
<dbReference type="FunFam" id="3.20.19.10:FF:000001">
    <property type="entry name" value="Aconitate hydratase"/>
    <property type="match status" value="1"/>
</dbReference>
<evidence type="ECO:0000256" key="7">
    <source>
        <dbReference type="ARBA" id="ARBA00023004"/>
    </source>
</evidence>
<dbReference type="EC" id="4.2.1.3" evidence="11"/>
<dbReference type="InterPro" id="IPR006249">
    <property type="entry name" value="Aconitase/IRP2"/>
</dbReference>
<keyword evidence="8 11" id="KW-0411">Iron-sulfur</keyword>
<reference evidence="15" key="1">
    <citation type="submission" date="2016-10" db="EMBL/GenBank/DDBJ databases">
        <authorList>
            <person name="Varghese N."/>
            <person name="Submissions S."/>
        </authorList>
    </citation>
    <scope>NUCLEOTIDE SEQUENCE [LARGE SCALE GENOMIC DNA]</scope>
    <source>
        <strain evidence="15">PL19</strain>
    </source>
</reference>
<dbReference type="OrthoDB" id="9764318at2"/>
<dbReference type="Pfam" id="PF00330">
    <property type="entry name" value="Aconitase"/>
    <property type="match status" value="1"/>
</dbReference>
<keyword evidence="9 11" id="KW-0456">Lyase</keyword>
<comment type="function">
    <text evidence="11">Catalyzes the isomerization of citrate to isocitrate via cis-aconitate.</text>
</comment>
<dbReference type="SUPFAM" id="SSF53732">
    <property type="entry name" value="Aconitase iron-sulfur domain"/>
    <property type="match status" value="1"/>
</dbReference>
<dbReference type="InterPro" id="IPR036008">
    <property type="entry name" value="Aconitase_4Fe-4S_dom"/>
</dbReference>
<dbReference type="GO" id="GO:0003723">
    <property type="term" value="F:RNA binding"/>
    <property type="evidence" value="ECO:0007669"/>
    <property type="project" value="UniProtKB-KW"/>
</dbReference>
<dbReference type="InterPro" id="IPR015928">
    <property type="entry name" value="Aconitase/3IPM_dehydase_swvl"/>
</dbReference>
<dbReference type="FunFam" id="3.30.499.10:FF:000002">
    <property type="entry name" value="Aconitate hydratase"/>
    <property type="match status" value="1"/>
</dbReference>
<dbReference type="Gene3D" id="6.10.190.10">
    <property type="match status" value="1"/>
</dbReference>
<dbReference type="PANTHER" id="PTHR11670">
    <property type="entry name" value="ACONITASE/IRON-RESPONSIVE ELEMENT FAMILY MEMBER"/>
    <property type="match status" value="1"/>
</dbReference>
<evidence type="ECO:0000256" key="6">
    <source>
        <dbReference type="ARBA" id="ARBA00022884"/>
    </source>
</evidence>
<dbReference type="GO" id="GO:0019679">
    <property type="term" value="P:propionate metabolic process, methylcitrate cycle"/>
    <property type="evidence" value="ECO:0007669"/>
    <property type="project" value="UniProtKB-ARBA"/>
</dbReference>
<dbReference type="UniPathway" id="UPA00946"/>
<keyword evidence="6" id="KW-0694">RNA-binding</keyword>
<comment type="similarity">
    <text evidence="3 11">Belongs to the aconitase/IPM isomerase family.</text>
</comment>
<gene>
    <name evidence="14" type="ORF">SAMN05192584_11080</name>
</gene>
<evidence type="ECO:0000313" key="14">
    <source>
        <dbReference type="EMBL" id="SFK91892.1"/>
    </source>
</evidence>
<dbReference type="GO" id="GO:0046872">
    <property type="term" value="F:metal ion binding"/>
    <property type="evidence" value="ECO:0007669"/>
    <property type="project" value="UniProtKB-KW"/>
</dbReference>
<dbReference type="Pfam" id="PF00694">
    <property type="entry name" value="Aconitase_C"/>
    <property type="match status" value="1"/>
</dbReference>
<dbReference type="Gene3D" id="3.30.499.10">
    <property type="entry name" value="Aconitase, domain 3"/>
    <property type="match status" value="2"/>
</dbReference>
<feature type="domain" description="Aconitase/3-isopropylmalate dehydratase large subunit alpha/beta/alpha" evidence="12">
    <location>
        <begin position="64"/>
        <end position="575"/>
    </location>
</feature>
<dbReference type="PRINTS" id="PR00415">
    <property type="entry name" value="ACONITASE"/>
</dbReference>
<keyword evidence="5" id="KW-0479">Metal-binding</keyword>
<dbReference type="RefSeq" id="WP_093850325.1">
    <property type="nucleotide sequence ID" value="NZ_FOSG01000010.1"/>
</dbReference>
<dbReference type="InterPro" id="IPR044137">
    <property type="entry name" value="AcnA_IRP_Swivel"/>
</dbReference>
<dbReference type="GO" id="GO:0051539">
    <property type="term" value="F:4 iron, 4 sulfur cluster binding"/>
    <property type="evidence" value="ECO:0007669"/>
    <property type="project" value="UniProtKB-KW"/>
</dbReference>
<comment type="catalytic activity">
    <reaction evidence="10 11">
        <text>citrate = D-threo-isocitrate</text>
        <dbReference type="Rhea" id="RHEA:10336"/>
        <dbReference type="ChEBI" id="CHEBI:15562"/>
        <dbReference type="ChEBI" id="CHEBI:16947"/>
        <dbReference type="EC" id="4.2.1.3"/>
    </reaction>
</comment>
<dbReference type="SUPFAM" id="SSF52016">
    <property type="entry name" value="LeuD/IlvD-like"/>
    <property type="match status" value="1"/>
</dbReference>
<proteinExistence type="inferred from homology"/>
<dbReference type="PROSITE" id="PS00450">
    <property type="entry name" value="ACONITASE_1"/>
    <property type="match status" value="1"/>
</dbReference>
<evidence type="ECO:0000256" key="4">
    <source>
        <dbReference type="ARBA" id="ARBA00022532"/>
    </source>
</evidence>
<evidence type="ECO:0000256" key="9">
    <source>
        <dbReference type="ARBA" id="ARBA00023239"/>
    </source>
</evidence>
<feature type="domain" description="Aconitase A/isopropylmalate dehydratase small subunit swivel" evidence="13">
    <location>
        <begin position="705"/>
        <end position="834"/>
    </location>
</feature>
<dbReference type="AlphaFoldDB" id="A0A1I4DEK7"/>
<keyword evidence="11" id="KW-0004">4Fe-4S</keyword>
<evidence type="ECO:0000256" key="5">
    <source>
        <dbReference type="ARBA" id="ARBA00022723"/>
    </source>
</evidence>
<dbReference type="CDD" id="cd01580">
    <property type="entry name" value="AcnA_IRP_Swivel"/>
    <property type="match status" value="1"/>
</dbReference>